<feature type="region of interest" description="Disordered" evidence="7">
    <location>
        <begin position="83"/>
        <end position="142"/>
    </location>
</feature>
<keyword evidence="5" id="KW-0539">Nucleus</keyword>
<dbReference type="Pfam" id="PF16135">
    <property type="entry name" value="TDBD"/>
    <property type="match status" value="1"/>
</dbReference>
<dbReference type="GO" id="GO:0008270">
    <property type="term" value="F:zinc ion binding"/>
    <property type="evidence" value="ECO:0007669"/>
    <property type="project" value="UniProtKB-KW"/>
</dbReference>
<dbReference type="PANTHER" id="PTHR46309:SF12">
    <property type="entry name" value="GB|AAC80581.1"/>
    <property type="match status" value="1"/>
</dbReference>
<dbReference type="InterPro" id="IPR059153">
    <property type="entry name" value="NSD_PHD-1st"/>
</dbReference>
<dbReference type="InterPro" id="IPR011011">
    <property type="entry name" value="Znf_FYVE_PHD"/>
</dbReference>
<feature type="compositionally biased region" description="Basic and acidic residues" evidence="7">
    <location>
        <begin position="83"/>
        <end position="92"/>
    </location>
</feature>
<proteinExistence type="predicted"/>
<dbReference type="SUPFAM" id="SSF57903">
    <property type="entry name" value="FYVE/PHD zinc finger"/>
    <property type="match status" value="2"/>
</dbReference>
<evidence type="ECO:0000256" key="4">
    <source>
        <dbReference type="ARBA" id="ARBA00022833"/>
    </source>
</evidence>
<evidence type="ECO:0000256" key="1">
    <source>
        <dbReference type="ARBA" id="ARBA00004123"/>
    </source>
</evidence>
<dbReference type="CDD" id="cd15532">
    <property type="entry name" value="PHD2_CHD_II"/>
    <property type="match status" value="1"/>
</dbReference>
<dbReference type="GO" id="GO:0003714">
    <property type="term" value="F:transcription corepressor activity"/>
    <property type="evidence" value="ECO:0007669"/>
    <property type="project" value="InterPro"/>
</dbReference>
<dbReference type="InterPro" id="IPR013083">
    <property type="entry name" value="Znf_RING/FYVE/PHD"/>
</dbReference>
<dbReference type="KEGG" id="dzi:111315099"/>
<dbReference type="OrthoDB" id="1903104at2759"/>
<dbReference type="RefSeq" id="XP_022772441.1">
    <property type="nucleotide sequence ID" value="XM_022916706.1"/>
</dbReference>
<dbReference type="PROSITE" id="PS50016">
    <property type="entry name" value="ZF_PHD_2"/>
    <property type="match status" value="1"/>
</dbReference>
<evidence type="ECO:0000259" key="8">
    <source>
        <dbReference type="PROSITE" id="PS50016"/>
    </source>
</evidence>
<dbReference type="CDD" id="cd15489">
    <property type="entry name" value="PHD_SF"/>
    <property type="match status" value="1"/>
</dbReference>
<keyword evidence="4" id="KW-0862">Zinc</keyword>
<organism evidence="10 11">
    <name type="scientific">Durio zibethinus</name>
    <name type="common">Durian</name>
    <dbReference type="NCBI Taxonomy" id="66656"/>
    <lineage>
        <taxon>Eukaryota</taxon>
        <taxon>Viridiplantae</taxon>
        <taxon>Streptophyta</taxon>
        <taxon>Embryophyta</taxon>
        <taxon>Tracheophyta</taxon>
        <taxon>Spermatophyta</taxon>
        <taxon>Magnoliopsida</taxon>
        <taxon>eudicotyledons</taxon>
        <taxon>Gunneridae</taxon>
        <taxon>Pentapetalae</taxon>
        <taxon>rosids</taxon>
        <taxon>malvids</taxon>
        <taxon>Malvales</taxon>
        <taxon>Malvaceae</taxon>
        <taxon>Helicteroideae</taxon>
        <taxon>Durio</taxon>
    </lineage>
</organism>
<evidence type="ECO:0000256" key="5">
    <source>
        <dbReference type="ARBA" id="ARBA00023242"/>
    </source>
</evidence>
<evidence type="ECO:0000313" key="11">
    <source>
        <dbReference type="RefSeq" id="XP_022772441.1"/>
    </source>
</evidence>
<keyword evidence="3 6" id="KW-0863">Zinc-finger</keyword>
<dbReference type="AlphaFoldDB" id="A0A6P6B6C2"/>
<comment type="subcellular location">
    <subcellularLocation>
        <location evidence="1">Nucleus</location>
    </subcellularLocation>
</comment>
<dbReference type="Gene3D" id="3.40.630.30">
    <property type="match status" value="1"/>
</dbReference>
<evidence type="ECO:0000259" key="9">
    <source>
        <dbReference type="PROSITE" id="PS51186"/>
    </source>
</evidence>
<dbReference type="PROSITE" id="PS51186">
    <property type="entry name" value="GNAT"/>
    <property type="match status" value="1"/>
</dbReference>
<evidence type="ECO:0000256" key="6">
    <source>
        <dbReference type="PROSITE-ProRule" id="PRU00146"/>
    </source>
</evidence>
<dbReference type="InterPro" id="IPR032308">
    <property type="entry name" value="TDBD"/>
</dbReference>
<dbReference type="InterPro" id="IPR001965">
    <property type="entry name" value="Znf_PHD"/>
</dbReference>
<evidence type="ECO:0000256" key="2">
    <source>
        <dbReference type="ARBA" id="ARBA00022723"/>
    </source>
</evidence>
<evidence type="ECO:0000313" key="10">
    <source>
        <dbReference type="Proteomes" id="UP000515121"/>
    </source>
</evidence>
<keyword evidence="10" id="KW-1185">Reference proteome</keyword>
<protein>
    <submittedName>
        <fullName evidence="11">Increased DNA methylation 1-like</fullName>
    </submittedName>
</protein>
<dbReference type="GeneID" id="111315099"/>
<dbReference type="GO" id="GO:0005634">
    <property type="term" value="C:nucleus"/>
    <property type="evidence" value="ECO:0007669"/>
    <property type="project" value="UniProtKB-SubCell"/>
</dbReference>
<feature type="domain" description="N-acetyltransferase" evidence="9">
    <location>
        <begin position="401"/>
        <end position="535"/>
    </location>
</feature>
<dbReference type="GO" id="GO:0006357">
    <property type="term" value="P:regulation of transcription by RNA polymerase II"/>
    <property type="evidence" value="ECO:0007669"/>
    <property type="project" value="TreeGrafter"/>
</dbReference>
<dbReference type="InterPro" id="IPR042163">
    <property type="entry name" value="PHF12"/>
</dbReference>
<keyword evidence="2" id="KW-0479">Metal-binding</keyword>
<dbReference type="InterPro" id="IPR019787">
    <property type="entry name" value="Znf_PHD-finger"/>
</dbReference>
<reference evidence="11" key="1">
    <citation type="submission" date="2025-08" db="UniProtKB">
        <authorList>
            <consortium name="RefSeq"/>
        </authorList>
    </citation>
    <scope>IDENTIFICATION</scope>
    <source>
        <tissue evidence="11">Fruit stalk</tissue>
    </source>
</reference>
<dbReference type="PANTHER" id="PTHR46309">
    <property type="entry name" value="PHD FINGER PROTEIN 12"/>
    <property type="match status" value="1"/>
</dbReference>
<dbReference type="Gene3D" id="3.30.40.10">
    <property type="entry name" value="Zinc/RING finger domain, C3HC4 (zinc finger)"/>
    <property type="match status" value="2"/>
</dbReference>
<dbReference type="InterPro" id="IPR054292">
    <property type="entry name" value="DUF7028"/>
</dbReference>
<feature type="domain" description="PHD-type" evidence="8">
    <location>
        <begin position="248"/>
        <end position="293"/>
    </location>
</feature>
<sequence length="547" mass="62345">MIRVEGEICEEAVYRWYHGDSGMKNSRELSLKARKHLSAMGWEFWYAKKKGKQELRYQSPKGKVFYSLKTACKSYIDERREEGRVVDRDLKPKQPAKRKRLSQETPTQATKKKKKPKKIKRHRSSKRVREAPPPNSSNRNPKTVLSWLIDNNAVSILAKVYYRNKAGNPLMKGRITRNGIQCDCCFRVFTLTAFENHAGSNNHRPAANIILDDGSGRSLSDCQRQVITSSKVESPKIVKDNSYQHESDEVCSVCRDWGELICCDHCPSAFHVNCLGLKEVPDGDWFCPSCCCGICGIGYLSDGSFLTCQLCERKFHVGCLRLEESNDLKNYQTPKNWFCSHRCKNILSGLQKLTGKPITVGNNLTWTLLKSEACSDSDSDHAHGLDASAENDCKLSVALDVMHECFEPSRDIYTGRDLVEDVIFSRGSKLKRLDFKGFYTVILEKNDDLVSVATVRVHGDRVAEMPLVATRFRHRRRGMCRVLVDELEKNLTKFGVEKLILPAVPDAVDTWTNSFGFSHMTDDERSELLHYTFLDFQGTIMCRKLLK</sequence>
<dbReference type="Proteomes" id="UP000515121">
    <property type="component" value="Unplaced"/>
</dbReference>
<dbReference type="SMART" id="SM00249">
    <property type="entry name" value="PHD"/>
    <property type="match status" value="2"/>
</dbReference>
<dbReference type="Pfam" id="PF22970">
    <property type="entry name" value="DUF7028"/>
    <property type="match status" value="1"/>
</dbReference>
<evidence type="ECO:0000256" key="3">
    <source>
        <dbReference type="ARBA" id="ARBA00022771"/>
    </source>
</evidence>
<name>A0A6P6B6C2_DURZI</name>
<dbReference type="SUPFAM" id="SSF55729">
    <property type="entry name" value="Acyl-CoA N-acyltransferases (Nat)"/>
    <property type="match status" value="1"/>
</dbReference>
<dbReference type="GO" id="GO:0016747">
    <property type="term" value="F:acyltransferase activity, transferring groups other than amino-acyl groups"/>
    <property type="evidence" value="ECO:0007669"/>
    <property type="project" value="InterPro"/>
</dbReference>
<accession>A0A6P6B6C2</accession>
<evidence type="ECO:0000256" key="7">
    <source>
        <dbReference type="SAM" id="MobiDB-lite"/>
    </source>
</evidence>
<dbReference type="InterPro" id="IPR056511">
    <property type="entry name" value="IDM1_C"/>
</dbReference>
<dbReference type="InterPro" id="IPR000182">
    <property type="entry name" value="GNAT_dom"/>
</dbReference>
<dbReference type="InterPro" id="IPR016181">
    <property type="entry name" value="Acyl_CoA_acyltransferase"/>
</dbReference>
<dbReference type="Pfam" id="PF23011">
    <property type="entry name" value="PHD-1st_NSD"/>
    <property type="match status" value="1"/>
</dbReference>
<feature type="compositionally biased region" description="Basic residues" evidence="7">
    <location>
        <begin position="110"/>
        <end position="126"/>
    </location>
</feature>
<dbReference type="Pfam" id="PF23209">
    <property type="entry name" value="IDM1_C"/>
    <property type="match status" value="1"/>
</dbReference>
<gene>
    <name evidence="11" type="primary">LOC111315099</name>
</gene>